<dbReference type="GeneID" id="37025530"/>
<feature type="compositionally biased region" description="Polar residues" evidence="1">
    <location>
        <begin position="182"/>
        <end position="201"/>
    </location>
</feature>
<evidence type="ECO:0000256" key="1">
    <source>
        <dbReference type="SAM" id="MobiDB-lite"/>
    </source>
</evidence>
<feature type="compositionally biased region" description="Low complexity" evidence="1">
    <location>
        <begin position="78"/>
        <end position="91"/>
    </location>
</feature>
<keyword evidence="3" id="KW-1185">Reference proteome</keyword>
<feature type="region of interest" description="Disordered" evidence="1">
    <location>
        <begin position="264"/>
        <end position="380"/>
    </location>
</feature>
<feature type="compositionally biased region" description="Polar residues" evidence="1">
    <location>
        <begin position="221"/>
        <end position="252"/>
    </location>
</feature>
<dbReference type="Proteomes" id="UP000245884">
    <property type="component" value="Unassembled WGS sequence"/>
</dbReference>
<feature type="compositionally biased region" description="Basic and acidic residues" evidence="1">
    <location>
        <begin position="30"/>
        <end position="45"/>
    </location>
</feature>
<dbReference type="RefSeq" id="XP_025362444.1">
    <property type="nucleotide sequence ID" value="XM_025503707.1"/>
</dbReference>
<feature type="compositionally biased region" description="Polar residues" evidence="1">
    <location>
        <begin position="327"/>
        <end position="337"/>
    </location>
</feature>
<organism evidence="2 3">
    <name type="scientific">Jaminaea rosea</name>
    <dbReference type="NCBI Taxonomy" id="1569628"/>
    <lineage>
        <taxon>Eukaryota</taxon>
        <taxon>Fungi</taxon>
        <taxon>Dikarya</taxon>
        <taxon>Basidiomycota</taxon>
        <taxon>Ustilaginomycotina</taxon>
        <taxon>Exobasidiomycetes</taxon>
        <taxon>Microstromatales</taxon>
        <taxon>Microstromatales incertae sedis</taxon>
        <taxon>Jaminaea</taxon>
    </lineage>
</organism>
<accession>A0A316URA9</accession>
<evidence type="ECO:0000313" key="2">
    <source>
        <dbReference type="EMBL" id="PWN27832.1"/>
    </source>
</evidence>
<feature type="region of interest" description="Disordered" evidence="1">
    <location>
        <begin position="57"/>
        <end position="252"/>
    </location>
</feature>
<dbReference type="EMBL" id="KZ819667">
    <property type="protein sequence ID" value="PWN27832.1"/>
    <property type="molecule type" value="Genomic_DNA"/>
</dbReference>
<gene>
    <name evidence="2" type="ORF">BDZ90DRAFT_173195</name>
</gene>
<dbReference type="AlphaFoldDB" id="A0A316URA9"/>
<reference evidence="2 3" key="1">
    <citation type="journal article" date="2018" name="Mol. Biol. Evol.">
        <title>Broad Genomic Sampling Reveals a Smut Pathogenic Ancestry of the Fungal Clade Ustilaginomycotina.</title>
        <authorList>
            <person name="Kijpornyongpan T."/>
            <person name="Mondo S.J."/>
            <person name="Barry K."/>
            <person name="Sandor L."/>
            <person name="Lee J."/>
            <person name="Lipzen A."/>
            <person name="Pangilinan J."/>
            <person name="LaButti K."/>
            <person name="Hainaut M."/>
            <person name="Henrissat B."/>
            <person name="Grigoriev I.V."/>
            <person name="Spatafora J.W."/>
            <person name="Aime M.C."/>
        </authorList>
    </citation>
    <scope>NUCLEOTIDE SEQUENCE [LARGE SCALE GENOMIC DNA]</scope>
    <source>
        <strain evidence="2 3">MCA 5214</strain>
    </source>
</reference>
<feature type="region of interest" description="Disordered" evidence="1">
    <location>
        <begin position="23"/>
        <end position="45"/>
    </location>
</feature>
<sequence length="380" mass="39956">MARTDRRIKADENAYEEYLAKQSRYNARNANEKREKRKESYAKAEADERMDAALACFYEASEDESEAGPSSMPLKGTATSDAAASSSFAPSRKCKGNAPSSSDNHLENAVSNYMAGLSESSAPRKAEPERTRKRKLNSALTYFYEPDEHEGETASSSKLRNQAAGKHAKAVSSPTPHKKQVRTQVNVASSANASLKQTSRATAKPHGATSSAASSFMPSSKQASSAPRMRTSTSSINQATSAPRTGTSTSSINQATSALCEATSNVCPSSKRPGKQASNVSSKTTSRAGSSSRKQTNSTSGNTASTPPFDAHPKQAAGPAPLKHATANGTPSLSPSLKTAAGNTIAVHPNDATLKQAAGNAARKRPRLAQTDVAAPRSYL</sequence>
<feature type="compositionally biased region" description="Low complexity" evidence="1">
    <location>
        <begin position="208"/>
        <end position="220"/>
    </location>
</feature>
<evidence type="ECO:0000313" key="3">
    <source>
        <dbReference type="Proteomes" id="UP000245884"/>
    </source>
</evidence>
<feature type="compositionally biased region" description="Low complexity" evidence="1">
    <location>
        <begin position="281"/>
        <end position="294"/>
    </location>
</feature>
<proteinExistence type="predicted"/>
<name>A0A316URA9_9BASI</name>
<protein>
    <submittedName>
        <fullName evidence="2">Uncharacterized protein</fullName>
    </submittedName>
</protein>
<feature type="compositionally biased region" description="Polar residues" evidence="1">
    <location>
        <begin position="295"/>
        <end position="306"/>
    </location>
</feature>